<name>A0A0A6P6R3_9GAMM</name>
<accession>A0A0A6P6R3</accession>
<sequence length="113" mass="12833">MAKIFSAYVFSDNPEKDAKNVSNLIMSGKKLLFMFSGYDNDEREVYDIPECLNHFELFCIALARHHGIEEIEFPKFLINNMFAGSSSMDGVAFVQIMMARLAGIDIQIIKDDV</sequence>
<evidence type="ECO:0000313" key="2">
    <source>
        <dbReference type="Proteomes" id="UP000030428"/>
    </source>
</evidence>
<keyword evidence="2" id="KW-1185">Reference proteome</keyword>
<organism evidence="1 2">
    <name type="scientific">Candidatus Thiomargarita nelsonii</name>
    <dbReference type="NCBI Taxonomy" id="1003181"/>
    <lineage>
        <taxon>Bacteria</taxon>
        <taxon>Pseudomonadati</taxon>
        <taxon>Pseudomonadota</taxon>
        <taxon>Gammaproteobacteria</taxon>
        <taxon>Thiotrichales</taxon>
        <taxon>Thiotrichaceae</taxon>
        <taxon>Thiomargarita</taxon>
    </lineage>
</organism>
<proteinExistence type="predicted"/>
<comment type="caution">
    <text evidence="1">The sequence shown here is derived from an EMBL/GenBank/DDBJ whole genome shotgun (WGS) entry which is preliminary data.</text>
</comment>
<dbReference type="EMBL" id="JSZA02000023">
    <property type="protein sequence ID" value="KHD05999.1"/>
    <property type="molecule type" value="Genomic_DNA"/>
</dbReference>
<dbReference type="AlphaFoldDB" id="A0A0A6P6R3"/>
<gene>
    <name evidence="1" type="ORF">PN36_07930</name>
</gene>
<evidence type="ECO:0000313" key="1">
    <source>
        <dbReference type="EMBL" id="KHD05999.1"/>
    </source>
</evidence>
<protein>
    <submittedName>
        <fullName evidence="1">Uncharacterized protein</fullName>
    </submittedName>
</protein>
<dbReference type="Proteomes" id="UP000030428">
    <property type="component" value="Unassembled WGS sequence"/>
</dbReference>
<reference evidence="1 2" key="1">
    <citation type="journal article" date="2016" name="Front. Microbiol.">
        <title>Single-Cell (Meta-)Genomics of a Dimorphic Candidatus Thiomargarita nelsonii Reveals Genomic Plasticity.</title>
        <authorList>
            <person name="Flood B.E."/>
            <person name="Fliss P."/>
            <person name="Jones D.S."/>
            <person name="Dick G.J."/>
            <person name="Jain S."/>
            <person name="Kaster A.K."/>
            <person name="Winkel M."/>
            <person name="Mussmann M."/>
            <person name="Bailey J."/>
        </authorList>
    </citation>
    <scope>NUCLEOTIDE SEQUENCE [LARGE SCALE GENOMIC DNA]</scope>
    <source>
        <strain evidence="1">Hydrate Ridge</strain>
    </source>
</reference>